<protein>
    <submittedName>
        <fullName evidence="1">Ribbon-helix-helix domain-containing protein</fullName>
    </submittedName>
</protein>
<reference evidence="1 2" key="1">
    <citation type="submission" date="2021-07" db="EMBL/GenBank/DDBJ databases">
        <title>Whole Genome Sequence of Nocardia Iowensis.</title>
        <authorList>
            <person name="Lamm A."/>
            <person name="Collins-Fairclough A.M."/>
            <person name="Bunk B."/>
            <person name="Sproer C."/>
        </authorList>
    </citation>
    <scope>NUCLEOTIDE SEQUENCE [LARGE SCALE GENOMIC DNA]</scope>
    <source>
        <strain evidence="1 2">NRRL 5646</strain>
    </source>
</reference>
<sequence length="80" mass="8638">MTGVEKFTISLPTELAAYIQSKVESGNAATRSAFIADTLRRAAARDHDLEVLANHYGPEPEGWTDAVAAAEKSFSADQNR</sequence>
<dbReference type="RefSeq" id="WP_218476792.1">
    <property type="nucleotide sequence ID" value="NZ_BAABJN010000018.1"/>
</dbReference>
<name>A0ABX8RXC5_NOCIO</name>
<keyword evidence="2" id="KW-1185">Reference proteome</keyword>
<dbReference type="Proteomes" id="UP000694257">
    <property type="component" value="Chromosome"/>
</dbReference>
<evidence type="ECO:0000313" key="1">
    <source>
        <dbReference type="EMBL" id="QXN94297.1"/>
    </source>
</evidence>
<dbReference type="CDD" id="cd22231">
    <property type="entry name" value="RHH_NikR_HicB-like"/>
    <property type="match status" value="1"/>
</dbReference>
<dbReference type="EMBL" id="CP078145">
    <property type="protein sequence ID" value="QXN94297.1"/>
    <property type="molecule type" value="Genomic_DNA"/>
</dbReference>
<accession>A0ABX8RXC5</accession>
<evidence type="ECO:0000313" key="2">
    <source>
        <dbReference type="Proteomes" id="UP000694257"/>
    </source>
</evidence>
<gene>
    <name evidence="1" type="ORF">KV110_15300</name>
</gene>
<organism evidence="1 2">
    <name type="scientific">Nocardia iowensis</name>
    <dbReference type="NCBI Taxonomy" id="204891"/>
    <lineage>
        <taxon>Bacteria</taxon>
        <taxon>Bacillati</taxon>
        <taxon>Actinomycetota</taxon>
        <taxon>Actinomycetes</taxon>
        <taxon>Mycobacteriales</taxon>
        <taxon>Nocardiaceae</taxon>
        <taxon>Nocardia</taxon>
    </lineage>
</organism>
<proteinExistence type="predicted"/>